<protein>
    <submittedName>
        <fullName evidence="1">AGAP009606-PA-like protein</fullName>
    </submittedName>
    <submittedName>
        <fullName evidence="2">DUF3421 domain-containing protein</fullName>
    </submittedName>
</protein>
<keyword evidence="3" id="KW-1185">Reference proteome</keyword>
<organism evidence="1">
    <name type="scientific">Anopheles sinensis</name>
    <name type="common">Mosquito</name>
    <dbReference type="NCBI Taxonomy" id="74873"/>
    <lineage>
        <taxon>Eukaryota</taxon>
        <taxon>Metazoa</taxon>
        <taxon>Ecdysozoa</taxon>
        <taxon>Arthropoda</taxon>
        <taxon>Hexapoda</taxon>
        <taxon>Insecta</taxon>
        <taxon>Pterygota</taxon>
        <taxon>Neoptera</taxon>
        <taxon>Endopterygota</taxon>
        <taxon>Diptera</taxon>
        <taxon>Nematocera</taxon>
        <taxon>Culicoidea</taxon>
        <taxon>Culicidae</taxon>
        <taxon>Anophelinae</taxon>
        <taxon>Anopheles</taxon>
    </lineage>
</organism>
<dbReference type="EMBL" id="KE524970">
    <property type="protein sequence ID" value="KFB38712.1"/>
    <property type="molecule type" value="Genomic_DNA"/>
</dbReference>
<dbReference type="EnsemblMetazoa" id="ASIC006114-RA">
    <property type="protein sequence ID" value="ASIC006114-PA"/>
    <property type="gene ID" value="ASIC006114"/>
</dbReference>
<proteinExistence type="predicted"/>
<dbReference type="OrthoDB" id="2142040at2759"/>
<dbReference type="SMART" id="SM00696">
    <property type="entry name" value="DM9"/>
    <property type="match status" value="2"/>
</dbReference>
<evidence type="ECO:0000313" key="2">
    <source>
        <dbReference type="EnsemblMetazoa" id="ASIC006114-PA"/>
    </source>
</evidence>
<accession>A0A084VL68</accession>
<dbReference type="InterPro" id="IPR006616">
    <property type="entry name" value="DM9_repeat"/>
</dbReference>
<dbReference type="Proteomes" id="UP000030765">
    <property type="component" value="Unassembled WGS sequence"/>
</dbReference>
<dbReference type="AlphaFoldDB" id="A0A084VL68"/>
<dbReference type="PANTHER" id="PTHR31649:SF1">
    <property type="entry name" value="FARNESOIC ACID O-METHYL TRANSFERASE DOMAIN-CONTAINING PROTEIN"/>
    <property type="match status" value="1"/>
</dbReference>
<dbReference type="EMBL" id="ATLV01014417">
    <property type="status" value="NOT_ANNOTATED_CDS"/>
    <property type="molecule type" value="Genomic_DNA"/>
</dbReference>
<name>A0A084VL68_ANOSI</name>
<reference evidence="2" key="2">
    <citation type="submission" date="2020-05" db="UniProtKB">
        <authorList>
            <consortium name="EnsemblMetazoa"/>
        </authorList>
    </citation>
    <scope>IDENTIFICATION</scope>
</reference>
<dbReference type="Pfam" id="PF11901">
    <property type="entry name" value="DM9"/>
    <property type="match status" value="1"/>
</dbReference>
<dbReference type="PANTHER" id="PTHR31649">
    <property type="entry name" value="AGAP009604-PA"/>
    <property type="match status" value="1"/>
</dbReference>
<gene>
    <name evidence="1" type="ORF">ZHAS_00006114</name>
</gene>
<evidence type="ECO:0000313" key="3">
    <source>
        <dbReference type="Proteomes" id="UP000030765"/>
    </source>
</evidence>
<dbReference type="VEuPathDB" id="VectorBase:ASIC006114"/>
<dbReference type="OMA" id="PEKLDWV"/>
<dbReference type="VEuPathDB" id="VectorBase:ASIS010565"/>
<sequence>MFNPYLYQQNLLANSPSKGYDEVYKWDCARWVEAAEGVVPPDAVVGGYEGGEYTYIGRCKHHKTITPGRIIPSRKACVISYGGREHEKHDYQVLCGYQGRFVPSAHGYIPDGALRAGVTEHGKPLYIGLVRLGLTSVVGKVQPDHWCCYISMDEWEKKYLEYEIYVSVHGYRGPLDSP</sequence>
<reference evidence="1 3" key="1">
    <citation type="journal article" date="2014" name="BMC Genomics">
        <title>Genome sequence of Anopheles sinensis provides insight into genetics basis of mosquito competence for malaria parasites.</title>
        <authorList>
            <person name="Zhou D."/>
            <person name="Zhang D."/>
            <person name="Ding G."/>
            <person name="Shi L."/>
            <person name="Hou Q."/>
            <person name="Ye Y."/>
            <person name="Xu Y."/>
            <person name="Zhou H."/>
            <person name="Xiong C."/>
            <person name="Li S."/>
            <person name="Yu J."/>
            <person name="Hong S."/>
            <person name="Yu X."/>
            <person name="Zou P."/>
            <person name="Chen C."/>
            <person name="Chang X."/>
            <person name="Wang W."/>
            <person name="Lv Y."/>
            <person name="Sun Y."/>
            <person name="Ma L."/>
            <person name="Shen B."/>
            <person name="Zhu C."/>
        </authorList>
    </citation>
    <scope>NUCLEOTIDE SEQUENCE [LARGE SCALE GENOMIC DNA]</scope>
</reference>
<dbReference type="STRING" id="74873.A0A084VL68"/>
<evidence type="ECO:0000313" key="1">
    <source>
        <dbReference type="EMBL" id="KFB38712.1"/>
    </source>
</evidence>